<evidence type="ECO:0000313" key="1">
    <source>
        <dbReference type="EMBL" id="DAD55981.1"/>
    </source>
</evidence>
<proteinExistence type="predicted"/>
<dbReference type="EMBL" id="BK029940">
    <property type="protein sequence ID" value="DAD55981.1"/>
    <property type="molecule type" value="Genomic_DNA"/>
</dbReference>
<accession>A0A8D9PF15</accession>
<protein>
    <submittedName>
        <fullName evidence="1">Uncharacterized protein</fullName>
    </submittedName>
</protein>
<name>A0A8D9PF15_9VIRU</name>
<reference evidence="1" key="1">
    <citation type="journal article" date="2021" name="Proc. Natl. Acad. Sci. U.S.A.">
        <title>A Catalog of Tens of Thousands of Viruses from Human Metagenomes Reveals Hidden Associations with Chronic Diseases.</title>
        <authorList>
            <person name="Tisza M.J."/>
            <person name="Buck C.B."/>
        </authorList>
    </citation>
    <scope>NUCLEOTIDE SEQUENCE</scope>
    <source>
        <strain evidence="1">CtOZu12</strain>
    </source>
</reference>
<sequence length="38" mass="4420">MENERILKALMGVDSEDKIKELLTTDMEKFNSDLANNY</sequence>
<organism evidence="1">
    <name type="scientific">Bacteriophage sp</name>
    <dbReference type="NCBI Taxonomy" id="38018"/>
    <lineage>
        <taxon>Viruses</taxon>
    </lineage>
</organism>